<comment type="caution">
    <text evidence="1">The sequence shown here is derived from an EMBL/GenBank/DDBJ whole genome shotgun (WGS) entry which is preliminary data.</text>
</comment>
<proteinExistence type="predicted"/>
<evidence type="ECO:0000313" key="1">
    <source>
        <dbReference type="EMBL" id="KOF00304.1"/>
    </source>
</evidence>
<dbReference type="Proteomes" id="UP000036890">
    <property type="component" value="Unassembled WGS sequence"/>
</dbReference>
<dbReference type="OrthoDB" id="6041995at2"/>
<sequence>MTYLIVLDPQSVTSRCYASKGPDGTWFGQPCLVCTSMDASHPLYLAVQREVPHMGSTLKQRLHIPHEAVAFVIEDGGDHGRQQGFRSIAA</sequence>
<name>A0A0L8AD17_9GAMM</name>
<reference evidence="1 2" key="1">
    <citation type="journal article" date="2012" name="J. Bacteriol.">
        <title>Genome sequence of a novel nicotine-degrading strain, Pseudomonas geniculata N1.</title>
        <authorList>
            <person name="Tang H."/>
            <person name="Yu H."/>
            <person name="Tai C."/>
            <person name="Huang K."/>
            <person name="Liu Y."/>
            <person name="Wang L."/>
            <person name="Yao Y."/>
            <person name="Wu G."/>
            <person name="Xu P."/>
        </authorList>
    </citation>
    <scope>NUCLEOTIDE SEQUENCE [LARGE SCALE GENOMIC DNA]</scope>
    <source>
        <strain evidence="1 2">N1</strain>
    </source>
</reference>
<evidence type="ECO:0000313" key="2">
    <source>
        <dbReference type="Proteomes" id="UP000036890"/>
    </source>
</evidence>
<dbReference type="RefSeq" id="WP_010485848.1">
    <property type="nucleotide sequence ID" value="NZ_AJLO02000014.1"/>
</dbReference>
<protein>
    <submittedName>
        <fullName evidence="1">Uncharacterized protein</fullName>
    </submittedName>
</protein>
<dbReference type="EMBL" id="AJLO02000014">
    <property type="protein sequence ID" value="KOF00304.1"/>
    <property type="molecule type" value="Genomic_DNA"/>
</dbReference>
<gene>
    <name evidence="1" type="ORF">W7K_05640</name>
</gene>
<dbReference type="AlphaFoldDB" id="A0A0L8AD17"/>
<organism evidence="1 2">
    <name type="scientific">Stenotrophomonas geniculata N1</name>
    <dbReference type="NCBI Taxonomy" id="1167641"/>
    <lineage>
        <taxon>Bacteria</taxon>
        <taxon>Pseudomonadati</taxon>
        <taxon>Pseudomonadota</taxon>
        <taxon>Gammaproteobacteria</taxon>
        <taxon>Lysobacterales</taxon>
        <taxon>Lysobacteraceae</taxon>
        <taxon>Stenotrophomonas</taxon>
    </lineage>
</organism>
<accession>A0A0L8AD17</accession>